<gene>
    <name evidence="1" type="ORF">GJR95_24055</name>
</gene>
<keyword evidence="2" id="KW-1185">Reference proteome</keyword>
<protein>
    <submittedName>
        <fullName evidence="1">Uncharacterized protein</fullName>
    </submittedName>
</protein>
<sequence length="429" mass="46644">MKNLNIRTALILCIGLVAALSCKEELKVNQLDTASSLPPPGADSVNYTAPAAFLYNQLRLHLADLDPYTLLPEAQRAACKSLMDSMKAAPQKSVIAVWDKALTNKRISASLHGALKQFSQDRAEFMAKGADQASLDSWYQQRIAQTYANQSLTPHDREFLLKHQAVLRYAAKAFYEARLQPVATDSKARTSSNCTESQTSCYNEFIELFAGIGALFSEGAGGIVGAVVGTVVAIATCSCDSHPCTYSTYISTPDVCYDQYHGLDFTIAGYGNGAIGFQWEVYSSDNMIPANLLVSRSGTTTFNISNAELQGNTAIYVRALTNCGGTLLTPPKLLMINIPYLGQPSFYMTGNTSPYCTAWEGYNLVGTNIQNTVWHIYTYGPSSGTFINQYSTSAIVQWNSTPGYIHLVADASTSCGSYNNGLYITTHTY</sequence>
<dbReference type="EMBL" id="CP045997">
    <property type="protein sequence ID" value="QHV97889.1"/>
    <property type="molecule type" value="Genomic_DNA"/>
</dbReference>
<evidence type="ECO:0000313" key="1">
    <source>
        <dbReference type="EMBL" id="QHV97889.1"/>
    </source>
</evidence>
<reference evidence="1 2" key="1">
    <citation type="submission" date="2019-11" db="EMBL/GenBank/DDBJ databases">
        <title>Spirosoma endbachense sp. nov., isolated from a natural salt meadow.</title>
        <authorList>
            <person name="Rojas J."/>
            <person name="Ambika Manirajan B."/>
            <person name="Ratering S."/>
            <person name="Suarez C."/>
            <person name="Geissler-Plaum R."/>
            <person name="Schnell S."/>
        </authorList>
    </citation>
    <scope>NUCLEOTIDE SEQUENCE [LARGE SCALE GENOMIC DNA]</scope>
    <source>
        <strain evidence="1 2">I-24</strain>
    </source>
</reference>
<dbReference type="RefSeq" id="WP_162388302.1">
    <property type="nucleotide sequence ID" value="NZ_CP045997.1"/>
</dbReference>
<evidence type="ECO:0000313" key="2">
    <source>
        <dbReference type="Proteomes" id="UP000464577"/>
    </source>
</evidence>
<name>A0A6P1W1M6_9BACT</name>
<accession>A0A6P1W1M6</accession>
<dbReference type="PROSITE" id="PS51257">
    <property type="entry name" value="PROKAR_LIPOPROTEIN"/>
    <property type="match status" value="1"/>
</dbReference>
<dbReference type="Proteomes" id="UP000464577">
    <property type="component" value="Chromosome"/>
</dbReference>
<proteinExistence type="predicted"/>
<organism evidence="1 2">
    <name type="scientific">Spirosoma endbachense</name>
    <dbReference type="NCBI Taxonomy" id="2666025"/>
    <lineage>
        <taxon>Bacteria</taxon>
        <taxon>Pseudomonadati</taxon>
        <taxon>Bacteroidota</taxon>
        <taxon>Cytophagia</taxon>
        <taxon>Cytophagales</taxon>
        <taxon>Cytophagaceae</taxon>
        <taxon>Spirosoma</taxon>
    </lineage>
</organism>
<dbReference type="AlphaFoldDB" id="A0A6P1W1M6"/>
<dbReference type="KEGG" id="senf:GJR95_24055"/>